<dbReference type="EMBL" id="SDMP01000004">
    <property type="protein sequence ID" value="RYR61510.1"/>
    <property type="molecule type" value="Genomic_DNA"/>
</dbReference>
<evidence type="ECO:0000313" key="1">
    <source>
        <dbReference type="EMBL" id="RYR61510.1"/>
    </source>
</evidence>
<proteinExistence type="predicted"/>
<protein>
    <recommendedName>
        <fullName evidence="3">Protein FAR1-RELATED SEQUENCE</fullName>
    </recommendedName>
</protein>
<evidence type="ECO:0008006" key="3">
    <source>
        <dbReference type="Google" id="ProtNLM"/>
    </source>
</evidence>
<sequence length="170" mass="20276">MFDFYFPSLVHWCFDHFEGCVISFTSMLSKTTQQLSMSVQLGGYRELSFIKEDVRIYITREVRNVLKLENAKEFGKYLLRMKETNQNFFFEPELEADLSIKITFWDNARSMVSCEYFRDAIAFDTTYNTNRNQNDYLMKYDVGDNKWLSSFSKIIIYIFQFISITTFEPA</sequence>
<organism evidence="1 2">
    <name type="scientific">Arachis hypogaea</name>
    <name type="common">Peanut</name>
    <dbReference type="NCBI Taxonomy" id="3818"/>
    <lineage>
        <taxon>Eukaryota</taxon>
        <taxon>Viridiplantae</taxon>
        <taxon>Streptophyta</taxon>
        <taxon>Embryophyta</taxon>
        <taxon>Tracheophyta</taxon>
        <taxon>Spermatophyta</taxon>
        <taxon>Magnoliopsida</taxon>
        <taxon>eudicotyledons</taxon>
        <taxon>Gunneridae</taxon>
        <taxon>Pentapetalae</taxon>
        <taxon>rosids</taxon>
        <taxon>fabids</taxon>
        <taxon>Fabales</taxon>
        <taxon>Fabaceae</taxon>
        <taxon>Papilionoideae</taxon>
        <taxon>50 kb inversion clade</taxon>
        <taxon>dalbergioids sensu lato</taxon>
        <taxon>Dalbergieae</taxon>
        <taxon>Pterocarpus clade</taxon>
        <taxon>Arachis</taxon>
    </lineage>
</organism>
<keyword evidence="2" id="KW-1185">Reference proteome</keyword>
<reference evidence="1 2" key="1">
    <citation type="submission" date="2019-01" db="EMBL/GenBank/DDBJ databases">
        <title>Sequencing of cultivated peanut Arachis hypogaea provides insights into genome evolution and oil improvement.</title>
        <authorList>
            <person name="Chen X."/>
        </authorList>
    </citation>
    <scope>NUCLEOTIDE SEQUENCE [LARGE SCALE GENOMIC DNA]</scope>
    <source>
        <strain evidence="2">cv. Fuhuasheng</strain>
        <tissue evidence="1">Leaves</tissue>
    </source>
</reference>
<accession>A0A445DE99</accession>
<dbReference type="PANTHER" id="PTHR47718">
    <property type="entry name" value="OS01G0519700 PROTEIN"/>
    <property type="match status" value="1"/>
</dbReference>
<dbReference type="Proteomes" id="UP000289738">
    <property type="component" value="Chromosome A04"/>
</dbReference>
<dbReference type="AlphaFoldDB" id="A0A445DE99"/>
<comment type="caution">
    <text evidence="1">The sequence shown here is derived from an EMBL/GenBank/DDBJ whole genome shotgun (WGS) entry which is preliminary data.</text>
</comment>
<name>A0A445DE99_ARAHY</name>
<evidence type="ECO:0000313" key="2">
    <source>
        <dbReference type="Proteomes" id="UP000289738"/>
    </source>
</evidence>
<gene>
    <name evidence="1" type="ORF">Ahy_A04g018685</name>
</gene>